<reference evidence="2 3" key="1">
    <citation type="submission" date="2019-07" db="EMBL/GenBank/DDBJ databases">
        <title>Whole genome shotgun sequence of Methylobacterium gnaphalii NBRC 107716.</title>
        <authorList>
            <person name="Hosoyama A."/>
            <person name="Uohara A."/>
            <person name="Ohji S."/>
            <person name="Ichikawa N."/>
        </authorList>
    </citation>
    <scope>NUCLEOTIDE SEQUENCE [LARGE SCALE GENOMIC DNA]</scope>
    <source>
        <strain evidence="2 3">NBRC 107716</strain>
    </source>
</reference>
<organism evidence="2 3">
    <name type="scientific">Methylobacterium gnaphalii</name>
    <dbReference type="NCBI Taxonomy" id="1010610"/>
    <lineage>
        <taxon>Bacteria</taxon>
        <taxon>Pseudomonadati</taxon>
        <taxon>Pseudomonadota</taxon>
        <taxon>Alphaproteobacteria</taxon>
        <taxon>Hyphomicrobiales</taxon>
        <taxon>Methylobacteriaceae</taxon>
        <taxon>Methylobacterium</taxon>
    </lineage>
</organism>
<gene>
    <name evidence="2" type="ORF">MGN01_16480</name>
</gene>
<evidence type="ECO:0000259" key="1">
    <source>
        <dbReference type="Pfam" id="PF06890"/>
    </source>
</evidence>
<comment type="caution">
    <text evidence="2">The sequence shown here is derived from an EMBL/GenBank/DDBJ whole genome shotgun (WGS) entry which is preliminary data.</text>
</comment>
<protein>
    <recommendedName>
        <fullName evidence="1">Bacteriophage Mu Gp45 N-terminal domain-containing protein</fullName>
    </recommendedName>
</protein>
<proteinExistence type="predicted"/>
<dbReference type="AlphaFoldDB" id="A0A512JIQ0"/>
<dbReference type="RefSeq" id="WP_170245881.1">
    <property type="nucleotide sequence ID" value="NZ_BJZV01000007.1"/>
</dbReference>
<name>A0A512JIQ0_9HYPH</name>
<feature type="domain" description="Bacteriophage Mu Gp45 N-terminal" evidence="1">
    <location>
        <begin position="21"/>
        <end position="95"/>
    </location>
</feature>
<dbReference type="InterPro" id="IPR053861">
    <property type="entry name" value="Phage_Mu_Gp45_N"/>
</dbReference>
<dbReference type="Pfam" id="PF06890">
    <property type="entry name" value="Phage_Mu_Gp45"/>
    <property type="match status" value="1"/>
</dbReference>
<accession>A0A512JIQ0</accession>
<keyword evidence="3" id="KW-1185">Reference proteome</keyword>
<evidence type="ECO:0000313" key="3">
    <source>
        <dbReference type="Proteomes" id="UP000321750"/>
    </source>
</evidence>
<evidence type="ECO:0000313" key="2">
    <source>
        <dbReference type="EMBL" id="GEP09803.1"/>
    </source>
</evidence>
<sequence>MSTLRSGGDDAARRSYLGISRATLVSADDKPKMQEVTIRGRFGEQFTNVEHWHPYGFSSVPLKPDDQEQNQAEVLIAYLGGSPDHPIAIGVADRRHRPKDLKPGDVAHHDHRGQKTVMHEKGVTHTSPMTITHNTVDKDGNVTSSVVQEPSGKVTVSNKHGASFTMDGANIHSKPGAGGKHIMDGDVDVKGAVSATSDITSATKLAGSSVFSGGSAVKTA</sequence>
<dbReference type="EMBL" id="BJZV01000007">
    <property type="protein sequence ID" value="GEP09803.1"/>
    <property type="molecule type" value="Genomic_DNA"/>
</dbReference>
<dbReference type="Proteomes" id="UP000321750">
    <property type="component" value="Unassembled WGS sequence"/>
</dbReference>